<accession>A0A372M1E4</accession>
<feature type="region of interest" description="Disordered" evidence="1">
    <location>
        <begin position="220"/>
        <end position="248"/>
    </location>
</feature>
<evidence type="ECO:0000313" key="2">
    <source>
        <dbReference type="EMBL" id="RFU84742.1"/>
    </source>
</evidence>
<dbReference type="RefSeq" id="WP_128557648.1">
    <property type="nucleotide sequence ID" value="NZ_QUAK01000114.1"/>
</dbReference>
<evidence type="ECO:0008006" key="4">
    <source>
        <dbReference type="Google" id="ProtNLM"/>
    </source>
</evidence>
<proteinExistence type="predicted"/>
<evidence type="ECO:0000313" key="3">
    <source>
        <dbReference type="Proteomes" id="UP000263094"/>
    </source>
</evidence>
<gene>
    <name evidence="2" type="ORF">DY218_21050</name>
</gene>
<dbReference type="EMBL" id="QUAK01000114">
    <property type="protein sequence ID" value="RFU84742.1"/>
    <property type="molecule type" value="Genomic_DNA"/>
</dbReference>
<dbReference type="AlphaFoldDB" id="A0A372M1E4"/>
<feature type="compositionally biased region" description="Polar residues" evidence="1">
    <location>
        <begin position="233"/>
        <end position="248"/>
    </location>
</feature>
<reference evidence="2 3" key="1">
    <citation type="submission" date="2018-08" db="EMBL/GenBank/DDBJ databases">
        <title>Isolation, diversity and antifungal activity of Actinobacteria from wheat.</title>
        <authorList>
            <person name="Han C."/>
        </authorList>
    </citation>
    <scope>NUCLEOTIDE SEQUENCE [LARGE SCALE GENOMIC DNA]</scope>
    <source>
        <strain evidence="2 3">NEAU-YY421</strain>
    </source>
</reference>
<evidence type="ECO:0000256" key="1">
    <source>
        <dbReference type="SAM" id="MobiDB-lite"/>
    </source>
</evidence>
<sequence>MAIAHPQTRQFESFVRNLSYARKMVRAGQALEVLSPKGIDTADFYRAAWVQSIAALEHWVQEEVLRRVAEEAAKDDPDMPRKLRDYPLPLHCVEQVQRGDTTTAEVVAERVRQDIARQTLQNPDAIAKVMALVTDVKVWREGAKWVNRWNQYRTSYDEKRLRGQYVLLLRRRNQIAHDADLIDGDLKQRRPIGEPDVTDALNWIERIALALAYALEGDASKPPAHPIPAPALTENSEAQVEINQASTE</sequence>
<organism evidence="2 3">
    <name type="scientific">Streptomyces triticagri</name>
    <dbReference type="NCBI Taxonomy" id="2293568"/>
    <lineage>
        <taxon>Bacteria</taxon>
        <taxon>Bacillati</taxon>
        <taxon>Actinomycetota</taxon>
        <taxon>Actinomycetes</taxon>
        <taxon>Kitasatosporales</taxon>
        <taxon>Streptomycetaceae</taxon>
        <taxon>Streptomyces</taxon>
    </lineage>
</organism>
<name>A0A372M1E4_9ACTN</name>
<dbReference type="OrthoDB" id="291940at2"/>
<protein>
    <recommendedName>
        <fullName evidence="4">RiboL-PSP-HEPN domain-containing protein</fullName>
    </recommendedName>
</protein>
<comment type="caution">
    <text evidence="2">The sequence shown here is derived from an EMBL/GenBank/DDBJ whole genome shotgun (WGS) entry which is preliminary data.</text>
</comment>
<dbReference type="Proteomes" id="UP000263094">
    <property type="component" value="Unassembled WGS sequence"/>
</dbReference>
<keyword evidence="3" id="KW-1185">Reference proteome</keyword>